<dbReference type="Proteomes" id="UP000245629">
    <property type="component" value="Chromosome 2"/>
</dbReference>
<dbReference type="AlphaFoldDB" id="A0A2S2CTX9"/>
<dbReference type="GO" id="GO:0045493">
    <property type="term" value="P:xylan catabolic process"/>
    <property type="evidence" value="ECO:0007669"/>
    <property type="project" value="UniProtKB-KW"/>
</dbReference>
<dbReference type="EMBL" id="CP029353">
    <property type="protein sequence ID" value="AWK87961.1"/>
    <property type="molecule type" value="Genomic_DNA"/>
</dbReference>
<evidence type="ECO:0000256" key="1">
    <source>
        <dbReference type="ARBA" id="ARBA00022801"/>
    </source>
</evidence>
<dbReference type="OrthoDB" id="9771666at2"/>
<feature type="signal peptide" evidence="2">
    <location>
        <begin position="1"/>
        <end position="37"/>
    </location>
</feature>
<organism evidence="4 5">
    <name type="scientific">Azospirillum thermophilum</name>
    <dbReference type="NCBI Taxonomy" id="2202148"/>
    <lineage>
        <taxon>Bacteria</taxon>
        <taxon>Pseudomonadati</taxon>
        <taxon>Pseudomonadota</taxon>
        <taxon>Alphaproteobacteria</taxon>
        <taxon>Rhodospirillales</taxon>
        <taxon>Azospirillaceae</taxon>
        <taxon>Azospirillum</taxon>
    </lineage>
</organism>
<dbReference type="SUPFAM" id="SSF53474">
    <property type="entry name" value="alpha/beta-Hydrolases"/>
    <property type="match status" value="1"/>
</dbReference>
<evidence type="ECO:0000256" key="2">
    <source>
        <dbReference type="SAM" id="SignalP"/>
    </source>
</evidence>
<feature type="domain" description="BD-FAE-like" evidence="3">
    <location>
        <begin position="99"/>
        <end position="284"/>
    </location>
</feature>
<dbReference type="Pfam" id="PF20434">
    <property type="entry name" value="BD-FAE"/>
    <property type="match status" value="1"/>
</dbReference>
<evidence type="ECO:0000313" key="5">
    <source>
        <dbReference type="Proteomes" id="UP000245629"/>
    </source>
</evidence>
<accession>A0A2S2CTX9</accession>
<keyword evidence="4" id="KW-0624">Polysaccharide degradation</keyword>
<dbReference type="InterPro" id="IPR049492">
    <property type="entry name" value="BD-FAE-like_dom"/>
</dbReference>
<sequence>MCLKALFRRFGRTATVAVVGGTAILAALPAVSSTAAAAPLADQQEIVMWPKGPPGSAQFPAPQQVLERSKDPAVRDRAVLAITTPSLLVYKPAHPNGTALLVTPGGAYQRVVIDKEADEIASRFTDAGVTMFRLVYRLPGKAQATDAPLMDAQRALRLIRANAAEWGLDPARIGVLGFSAGGHLASQLATGFERKVYEPVDAADAVSARPDFLALGYPVVTMDERFTHAVSRQELIGDSPSPETVAAYSTELRVTPATPQAFLFHANDDPDVPVTNSLLFHDALRRAGVPAEMHIFRQGGHGFSLRFAVGLPAAQWPDLLLAWMKSIRMLP</sequence>
<dbReference type="GO" id="GO:0016798">
    <property type="term" value="F:hydrolase activity, acting on glycosyl bonds"/>
    <property type="evidence" value="ECO:0007669"/>
    <property type="project" value="UniProtKB-KW"/>
</dbReference>
<name>A0A2S2CTX9_9PROT</name>
<dbReference type="PANTHER" id="PTHR48081">
    <property type="entry name" value="AB HYDROLASE SUPERFAMILY PROTEIN C4A8.06C"/>
    <property type="match status" value="1"/>
</dbReference>
<dbReference type="InterPro" id="IPR050300">
    <property type="entry name" value="GDXG_lipolytic_enzyme"/>
</dbReference>
<evidence type="ECO:0000313" key="4">
    <source>
        <dbReference type="EMBL" id="AWK87961.1"/>
    </source>
</evidence>
<keyword evidence="2" id="KW-0732">Signal</keyword>
<keyword evidence="4" id="KW-0858">Xylan degradation</keyword>
<keyword evidence="5" id="KW-1185">Reference proteome</keyword>
<gene>
    <name evidence="4" type="ORF">DEW08_10785</name>
</gene>
<evidence type="ECO:0000259" key="3">
    <source>
        <dbReference type="Pfam" id="PF20434"/>
    </source>
</evidence>
<dbReference type="Gene3D" id="3.40.50.1820">
    <property type="entry name" value="alpha/beta hydrolase"/>
    <property type="match status" value="1"/>
</dbReference>
<keyword evidence="1 4" id="KW-0378">Hydrolase</keyword>
<reference evidence="5" key="1">
    <citation type="submission" date="2018-05" db="EMBL/GenBank/DDBJ databases">
        <title>Azospirillum thermophila sp. nov., a novel isolated from hot spring.</title>
        <authorList>
            <person name="Zhao Z."/>
        </authorList>
    </citation>
    <scope>NUCLEOTIDE SEQUENCE [LARGE SCALE GENOMIC DNA]</scope>
    <source>
        <strain evidence="5">CFH 70021</strain>
    </source>
</reference>
<dbReference type="KEGG" id="azz:DEW08_10785"/>
<dbReference type="PANTHER" id="PTHR48081:SF6">
    <property type="entry name" value="PEPTIDASE S9 PROLYL OLIGOPEPTIDASE CATALYTIC DOMAIN-CONTAINING PROTEIN"/>
    <property type="match status" value="1"/>
</dbReference>
<keyword evidence="4" id="KW-0326">Glycosidase</keyword>
<dbReference type="InterPro" id="IPR029058">
    <property type="entry name" value="AB_hydrolase_fold"/>
</dbReference>
<keyword evidence="4" id="KW-0119">Carbohydrate metabolism</keyword>
<feature type="chain" id="PRO_5015435698" evidence="2">
    <location>
        <begin position="38"/>
        <end position="331"/>
    </location>
</feature>
<protein>
    <submittedName>
        <fullName evidence="4">Xylanase</fullName>
    </submittedName>
</protein>
<proteinExistence type="predicted"/>